<keyword evidence="1" id="KW-0812">Transmembrane</keyword>
<feature type="transmembrane region" description="Helical" evidence="1">
    <location>
        <begin position="64"/>
        <end position="87"/>
    </location>
</feature>
<keyword evidence="1" id="KW-0472">Membrane</keyword>
<evidence type="ECO:0000313" key="3">
    <source>
        <dbReference type="Proteomes" id="UP000198727"/>
    </source>
</evidence>
<keyword evidence="3" id="KW-1185">Reference proteome</keyword>
<reference evidence="3" key="1">
    <citation type="submission" date="2016-10" db="EMBL/GenBank/DDBJ databases">
        <authorList>
            <person name="Varghese N."/>
            <person name="Submissions S."/>
        </authorList>
    </citation>
    <scope>NUCLEOTIDE SEQUENCE [LARGE SCALE GENOMIC DNA]</scope>
    <source>
        <strain evidence="3">CGMCC 4.5579</strain>
    </source>
</reference>
<proteinExistence type="predicted"/>
<dbReference type="InterPro" id="IPR019051">
    <property type="entry name" value="Trp_biosyn_TM_oprn/chp"/>
</dbReference>
<evidence type="ECO:0000313" key="2">
    <source>
        <dbReference type="EMBL" id="SFQ35575.1"/>
    </source>
</evidence>
<accession>A0A1I5XUE5</accession>
<keyword evidence="1" id="KW-1133">Transmembrane helix</keyword>
<sequence>MSDPTPDPEPDPASDRADKRPLWIVVAALALGAAALWGASRLTWLAEPRAAGVRGTVLHTEDGAQAAVALVPLAVLALAGVAGMVATGGWPRRLLGAVLVLAGLAAAWIAVDGARTSGYPAGAPVGEMLAAHGLALVGGLLVAAGGALGLRWAGRMPRLGARYSAPGAKHRPADSDAHLWEALSDGEDPTIGR</sequence>
<dbReference type="EMBL" id="FOWW01000006">
    <property type="protein sequence ID" value="SFQ35575.1"/>
    <property type="molecule type" value="Genomic_DNA"/>
</dbReference>
<evidence type="ECO:0000256" key="1">
    <source>
        <dbReference type="SAM" id="Phobius"/>
    </source>
</evidence>
<name>A0A1I5XUE5_9PSEU</name>
<protein>
    <submittedName>
        <fullName evidence="2">Trp region conserved hypothetical membrane protein</fullName>
    </submittedName>
</protein>
<organism evidence="2 3">
    <name type="scientific">Amycolatopsis arida</name>
    <dbReference type="NCBI Taxonomy" id="587909"/>
    <lineage>
        <taxon>Bacteria</taxon>
        <taxon>Bacillati</taxon>
        <taxon>Actinomycetota</taxon>
        <taxon>Actinomycetes</taxon>
        <taxon>Pseudonocardiales</taxon>
        <taxon>Pseudonocardiaceae</taxon>
        <taxon>Amycolatopsis</taxon>
    </lineage>
</organism>
<feature type="transmembrane region" description="Helical" evidence="1">
    <location>
        <begin position="94"/>
        <end position="111"/>
    </location>
</feature>
<feature type="transmembrane region" description="Helical" evidence="1">
    <location>
        <begin position="131"/>
        <end position="153"/>
    </location>
</feature>
<dbReference type="Proteomes" id="UP000198727">
    <property type="component" value="Unassembled WGS sequence"/>
</dbReference>
<dbReference type="AlphaFoldDB" id="A0A1I5XUE5"/>
<feature type="transmembrane region" description="Helical" evidence="1">
    <location>
        <begin position="22"/>
        <end position="44"/>
    </location>
</feature>
<gene>
    <name evidence="2" type="ORF">SAMN05421810_106260</name>
</gene>
<dbReference type="Pfam" id="PF09534">
    <property type="entry name" value="Trp_oprn_chp"/>
    <property type="match status" value="1"/>
</dbReference>
<dbReference type="STRING" id="587909.SAMN05421810_106260"/>